<evidence type="ECO:0000313" key="8">
    <source>
        <dbReference type="EMBL" id="OIJ16836.1"/>
    </source>
</evidence>
<reference evidence="8 9" key="1">
    <citation type="submission" date="2016-10" db="EMBL/GenBank/DDBJ databases">
        <title>Draft genome sequences of four alkaliphilic bacteria belonging to the Anaerobacillus genus.</title>
        <authorList>
            <person name="Bassil N.M."/>
            <person name="Lloyd J.R."/>
        </authorList>
    </citation>
    <scope>NUCLEOTIDE SEQUENCE [LARGE SCALE GENOMIC DNA]</scope>
    <source>
        <strain evidence="8 9">DSM 18345</strain>
    </source>
</reference>
<evidence type="ECO:0000256" key="2">
    <source>
        <dbReference type="ARBA" id="ARBA00022801"/>
    </source>
</evidence>
<feature type="domain" description="Helicase C-terminal" evidence="7">
    <location>
        <begin position="503"/>
        <end position="679"/>
    </location>
</feature>
<keyword evidence="5" id="KW-0175">Coiled coil</keyword>
<dbReference type="GO" id="GO:0004386">
    <property type="term" value="F:helicase activity"/>
    <property type="evidence" value="ECO:0007669"/>
    <property type="project" value="UniProtKB-KW"/>
</dbReference>
<dbReference type="PROSITE" id="PS51192">
    <property type="entry name" value="HELICASE_ATP_BIND_1"/>
    <property type="match status" value="1"/>
</dbReference>
<dbReference type="Pfam" id="PF00271">
    <property type="entry name" value="Helicase_C"/>
    <property type="match status" value="1"/>
</dbReference>
<dbReference type="Pfam" id="PF22527">
    <property type="entry name" value="DEXQc_Suv3"/>
    <property type="match status" value="1"/>
</dbReference>
<dbReference type="SMART" id="SM00490">
    <property type="entry name" value="HELICc"/>
    <property type="match status" value="1"/>
</dbReference>
<dbReference type="Proteomes" id="UP000179524">
    <property type="component" value="Unassembled WGS sequence"/>
</dbReference>
<dbReference type="GO" id="GO:0005524">
    <property type="term" value="F:ATP binding"/>
    <property type="evidence" value="ECO:0007669"/>
    <property type="project" value="UniProtKB-KW"/>
</dbReference>
<dbReference type="AlphaFoldDB" id="A0A1S2LWX1"/>
<name>A0A1S2LWX1_9BACI</name>
<evidence type="ECO:0000259" key="7">
    <source>
        <dbReference type="PROSITE" id="PS51194"/>
    </source>
</evidence>
<dbReference type="InterPro" id="IPR055206">
    <property type="entry name" value="DEXQc_SUV3"/>
</dbReference>
<dbReference type="InterPro" id="IPR050699">
    <property type="entry name" value="RNA-DNA_Helicase"/>
</dbReference>
<gene>
    <name evidence="8" type="ORF">BKP37_04710</name>
</gene>
<evidence type="ECO:0000256" key="1">
    <source>
        <dbReference type="ARBA" id="ARBA00022741"/>
    </source>
</evidence>
<dbReference type="Gene3D" id="3.40.50.300">
    <property type="entry name" value="P-loop containing nucleotide triphosphate hydrolases"/>
    <property type="match status" value="2"/>
</dbReference>
<dbReference type="InterPro" id="IPR027417">
    <property type="entry name" value="P-loop_NTPase"/>
</dbReference>
<dbReference type="PANTHER" id="PTHR12131:SF1">
    <property type="entry name" value="ATP-DEPENDENT RNA HELICASE SUPV3L1, MITOCHONDRIAL-RELATED"/>
    <property type="match status" value="1"/>
</dbReference>
<keyword evidence="2" id="KW-0378">Hydrolase</keyword>
<accession>A0A1S2LWX1</accession>
<evidence type="ECO:0000256" key="3">
    <source>
        <dbReference type="ARBA" id="ARBA00022806"/>
    </source>
</evidence>
<keyword evidence="9" id="KW-1185">Reference proteome</keyword>
<evidence type="ECO:0000259" key="6">
    <source>
        <dbReference type="PROSITE" id="PS51192"/>
    </source>
</evidence>
<dbReference type="Gene3D" id="1.20.272.40">
    <property type="match status" value="1"/>
</dbReference>
<keyword evidence="3 8" id="KW-0347">Helicase</keyword>
<dbReference type="InterPro" id="IPR014001">
    <property type="entry name" value="Helicase_ATP-bd"/>
</dbReference>
<dbReference type="PROSITE" id="PS51194">
    <property type="entry name" value="HELICASE_CTER"/>
    <property type="match status" value="1"/>
</dbReference>
<sequence length="845" mass="99756">MDRINDLYTEAIKHTKIKVYEDIDRFLETKTVAQSYSQYITERITYVEQIWINVWLNMTNNDVPRKEKKRYLFEKGYQIEGVDKKLINKLFRNEMRSFPSFEVLQWLNEQFLENENSWRQRYPIARASYLERMEEECLAYKKREIKNEIDECVARYIEDNFTTLYIFVRNYVAIKLTADFKKKQKYSTVEAYKIEEKLVEQGHFDPTKYTTMVTFFTELTGEVHKTFHWEYVTYEFKYKSLVDKYVTGLVSNGIIEQLRSPIVEEYEEITKQSLTITHLKEMIQDYLLALQSDYFSKIKAEYVEDLLKLATIPFDLRAHMAIYEHDIKDRERKKEEELAEIERKKEEEARMIEDIFGREYSPSAGRNIRYVLHIGETNTGKTHYALEQMKIAETGLYLAPLRLLALEVYDKLNKEGVSCGLKTGEEEKEVEGASHLSCTVEMFHEKSFFDIVVIDEAQMITDRDRGFSWYKAITKANAKEVHIIGSMNSREMIIQLLGNSEIEIREYYRDIPLIVEKKEFKINHTTKGDALVCFSRRKVLETASRLENAGHSVSMIYGSMPPETRKKQMERFINGETTVIVATDAIGMGLNLPIRRIIFLENEKFDGVRRRRLTSQEVKQIAGRAGRKGIYDVGKVAFTGEVKLMRRLLHQEDVLISTFAIAPTSAVFERFQKYYRDLSKFFELWYKFESPKGTRKASLSEERELYATIRDTEVEARLSMMDLYGFLHLPFSQKDPELIKQWRETMFALVRQNELPEPVIKRGSLEELELSYKSLGLHLLFLYRLGRGTEAIYWERIRQEISDEVHERLKTDVRTLTKKCKRCSKILPWNFNFAICDACFVAKKN</sequence>
<dbReference type="PANTHER" id="PTHR12131">
    <property type="entry name" value="ATP-DEPENDENT RNA AND DNA HELICASE"/>
    <property type="match status" value="1"/>
</dbReference>
<keyword evidence="4" id="KW-0067">ATP-binding</keyword>
<evidence type="ECO:0000313" key="9">
    <source>
        <dbReference type="Proteomes" id="UP000179524"/>
    </source>
</evidence>
<dbReference type="InterPro" id="IPR001650">
    <property type="entry name" value="Helicase_C-like"/>
</dbReference>
<feature type="domain" description="Helicase ATP-binding" evidence="6">
    <location>
        <begin position="362"/>
        <end position="486"/>
    </location>
</feature>
<organism evidence="8 9">
    <name type="scientific">Anaerobacillus alkalilacustris</name>
    <dbReference type="NCBI Taxonomy" id="393763"/>
    <lineage>
        <taxon>Bacteria</taxon>
        <taxon>Bacillati</taxon>
        <taxon>Bacillota</taxon>
        <taxon>Bacilli</taxon>
        <taxon>Bacillales</taxon>
        <taxon>Bacillaceae</taxon>
        <taxon>Anaerobacillus</taxon>
    </lineage>
</organism>
<dbReference type="OrthoDB" id="9807155at2"/>
<evidence type="ECO:0000256" key="4">
    <source>
        <dbReference type="ARBA" id="ARBA00022840"/>
    </source>
</evidence>
<dbReference type="GO" id="GO:0016787">
    <property type="term" value="F:hydrolase activity"/>
    <property type="evidence" value="ECO:0007669"/>
    <property type="project" value="UniProtKB-KW"/>
</dbReference>
<keyword evidence="1" id="KW-0547">Nucleotide-binding</keyword>
<proteinExistence type="predicted"/>
<evidence type="ECO:0000256" key="5">
    <source>
        <dbReference type="SAM" id="Coils"/>
    </source>
</evidence>
<dbReference type="RefSeq" id="WP_071308526.1">
    <property type="nucleotide sequence ID" value="NZ_MLQR01000003.1"/>
</dbReference>
<protein>
    <submittedName>
        <fullName evidence="8">RNA helicase</fullName>
    </submittedName>
</protein>
<feature type="coiled-coil region" evidence="5">
    <location>
        <begin position="320"/>
        <end position="354"/>
    </location>
</feature>
<dbReference type="CDD" id="cd18805">
    <property type="entry name" value="SF2_C_suv3"/>
    <property type="match status" value="1"/>
</dbReference>
<comment type="caution">
    <text evidence="8">The sequence shown here is derived from an EMBL/GenBank/DDBJ whole genome shotgun (WGS) entry which is preliminary data.</text>
</comment>
<dbReference type="EMBL" id="MLQR01000003">
    <property type="protein sequence ID" value="OIJ16836.1"/>
    <property type="molecule type" value="Genomic_DNA"/>
</dbReference>
<dbReference type="SUPFAM" id="SSF52540">
    <property type="entry name" value="P-loop containing nucleoside triphosphate hydrolases"/>
    <property type="match status" value="1"/>
</dbReference>
<dbReference type="SMART" id="SM00487">
    <property type="entry name" value="DEXDc"/>
    <property type="match status" value="1"/>
</dbReference>